<dbReference type="EMBL" id="UIVT01000002">
    <property type="protein sequence ID" value="SVP90698.1"/>
    <property type="molecule type" value="Genomic_DNA"/>
</dbReference>
<dbReference type="VEuPathDB" id="PiroplasmaDB:TA14955"/>
<evidence type="ECO:0000256" key="3">
    <source>
        <dbReference type="SAM" id="SignalP"/>
    </source>
</evidence>
<sequence>MAFLRELLLLLAFASYVQGSEVELDLSNASRDNFDVVEFETGPASVTRITPKLGVHVNRITDTLDGVWSPLSKDFSVKSFEIHQRSGHNSIGHLALFEKNVTSPSGPQEDDNSHQNLGESLSEKVVYSNLYFTKRDRGWFPLTKYHFDVLKDDMESLDAILDLHNFSDSLVSVSHLEDKVTRELLLARRLSRVTRVNHNGDLVWSSAGTELFKSAFLSYNTMNSLVLVKMTLTTPNATYNPLDEKSSRYYLDRTLYFYKNKSFVWKTVNQTFYEETLELLRIQFAYFSRRFHKLTLDVLPMLDGSDSDNPLYFDFRVEKKEYRGVKVAMVSPLGEATLTVVKSGDSLLWVSENDRTYCRDVHLYHLGDSSTLVDLCLASNPSDTCQYKFFKLEGGHWGSLSQDNYKHLLNNDEISVVLELNFTDPFFCTKSVYKRNGVPITHITANDGYYFDKVKELELELWNSTRFLKCKKVFHVNLNNFNFISLLVEDPLNNTSHLLYYQKMSQPNKDSTNEGVWMPITEAVHSSLMHSLLMKISFDFDLTEFISDMRSKHSVPFDLDSFPETNLDRTNKNYSLSLFRHNNVPMVRVYPSFTSHLANFREGSNVIWSSKPNRKLFFLEFNYAEQPSMVLLLFSDENDVLRTSYYSRVNGKWTSVTIDELQNFFGKVSTVQDQKFFTLDIGKLLPSNKYTYQVDHLATPPSCLVEPSYGHKIYKLVDGAETIWSFNSFPKDASTPYGRIGNDDYTRGYEDLVYATFVPYDDPKFVTTVSLSKSHHLYLNHYLKQDDGVWKSVSTSEYFEKLDEYSAEYYQGEEIVDLSDVFMGERRDYYEFVDSSYYGMDHYGVLKFTDKVERLSIYVNGVHLYKFPKATYLKELTFFPSNQPKVISLEYQSSDNDSNFLYFSQSDFTDADAFVKILNQYVQVDEHEYTKQFEKLLMLNKYTSLDLATYYKMVEDFEETNSDERDLVSYMHEKLNNTQTNDGKAVESPLKHSVYNYLGVNLVVAEVSPYYVLRGVNDGIDIVTAYNFYPSTKIYFTVNNEYFLSIYYRDSNSQDLKMLNYEKWDRRWTHKIICFHRALQVLINFASKPVSVDMFHLRCGHELKLVTSQSFSGFFTNTLSSKPGYQIKLIYYNSVPIYNADNGLSKKIGPEDSLENVIEITFFPLLRPKVLRISSNTNSTIINKYYKITNLLDTDSAKPSTTSIITSINVFEYYSLLESAGRVYEFLVDITELHTTDHYRLSNHTVSNTSYLILTPNKGKNLVLLTQGRNVIWEAQDELVNYLILYPQNKPFLALIYYNKSEREGVYHYRYMSSVNKWVKTSEDYALDKFRLRKENLMPMTLDLSTLPNKNLEEKDYMSNLHLNLCRKKIYGLVFTIVKPSFSTYIVAVKHNGKILFDINADQSSHSDHSNRILSVVYAFKDDPKILALNYVKNFVPSQAYFRKNDEGVWEEISSTEYGKFLFLLKRFTMNPVVLDIDNPNPHFFTTYLDRSNKNFTMTRITPMDNYKISKVVRSNSSNAKDPFKDLKLFDLDQKPVQPVEEIFAVQDKTVFYVEYTDGSPSLMRIYYSTDMMFQVQKAYFVLEEGVYKATTEENFNRLMTLAKTAGTQVKYNLDPYYRVGSRVYDNDGYEETVETVYNEKIDVVYPNSEVNVSPIMFKEANVWEAHPHYQTLSIVSYPSKDPNQMMVNFKDLLKSVVYSQYYKKAKESGPSEKVVWKSSILYSNAVFDKNVKTVDFDLSDTKVHTSLTVFTFEREGLYTTVVLPNKGTRVTSISMQNRKIWTPNQGNSTSPSEELVKFYFTPSIDPRVLVVLYRDSDGYVRLKDFARELTSLEWKESYSKFMSYYLDMLDSSLSLNLNSFDKSNFIFSNYYRYGFKFVLLYPLLSTNVTKVFSKPADSASDLTDSDLIWRSEPNMECFSLNFAPPEDPKVLLLSYSESSLMKSVLYYKDSEKGWTLDSNNTHHQFVNRLLALENAFVYRLEDANSSLPSEFYTYEYTDAFGVRFGVCTPKSGKNLVSVTYNSMVVYEVKKGERILDVLSTQPNNPDHVILMLDTNLTDPETSKPTIIYKYMKRVLSWNEVGKTEFMESLMANLSSDFFPLSLSSKDLHNRVLARLSVETSHDAFLDKVNELSTPSDYEHFTLDLANYKDNHRLSVKDYVESTVPRTVLRIKRNYLLTRLVHSDQSVWTTENSSTPSDRFVTHVYFAPTEDPKVLTLFFRDCGNGVYSRRYVKENVWTEFNGLCTNLTNDSKLFTMLNKFVLDIHTDSMRYSNSFFKKELVYEANTYFMKISPKENVDVVKLMCKELQIWDKGEYDNFKSVLVYPINTPKFAKLYLGTNNGSHFFYFSKTNDFWAAQTEPEYKYSLKRYLSHSSDDFEPVDLSNTKNYINQTKKLNAFYVNLHKLPFTSVSPRFEYKISKVLFSPSQSVGDSDLNDFDFGPFNFDNHEKTQAGDVGDSDLKVLFEPTSNEDIRLVSFAPENDPKFVSITYTSTSNLIIPNTFMTKLQELYSPNQSPETVSDPTPTSSVSFSGDYAYLTGVPGYLPNYDGMEMSSPFYLSVNTNHYYLNEGVWTITDDATFKSLCLKWADEQFERKQPFDLDLDDLELNKENYDSADEELSGVYFTKFTPKAGFEFSHLRQYDKVIYRQKSFPIISLSVFPRNKPRFVKISHKMSPSLVNNYFFVSFYPYGLSQRDYPTFKKALLDYINSPDYSPPAEVSKALLSETALTSTQLVKVGEFTTDPQNSTLVLYGKKLDLLYYVDYNNDSKSGYRLNDGTKSDEIPNVVTTYSGKLYSLNYYLVSPNKGYEFTKLYDKGDIVFDLGEDRVLKSLLLVPKTNPTHILVHYTSDQRFNFFELYHKQEKWVPSCHSLLKYKVKNITKYHLSPFSDFEYPLSQPLKEPKALDPNSTKPTLPASPGLSTVESEKTAADKKEDHPSFFSLKTVPTSKFMLHGNVEMLSDLEDKLEYKYDLLKNVALPQDSNNLQTGLSDLGFKFYNEDEKQYRLVFVDEPNHNITKLSVNDEVLLDLTNSKPYTTTTKEFSYDIESRGFTCENFEVHEGKFEDKEYVVVKVTQGTLSKVLEGESEVWDSKGKLVERFAYYPTFEPDHLLVSYKVQLENGESVTNYEYMHKVSNKWVEMDQESQLQLDADLKSNLFSSNPQETKPKLLKGVLLMPSKDPVKLHVWYTENNFDKFVSFSRSLGKWTHSILVFNDLVSVKLKFVTAQLRADTVVFTGTQIPTLSEEASSSRSRKIMFESVSVNKHFLVEQPEKDNFLYLPLNNFLITNVSYGKHCFFKNADPQTDAANTKKVFAVYLTLENQKGPFYGKVNKLTVIFQDLLANVHVQSWFRDSTNKWSRFTLPDNEVSALKERLKDAKSRHSQKTKIDVTAKSFTNFLTLTEKEQGTKGSLKLSGRVLVPDTPPAFFNYDLTTDQMDVYVSSLKTRFYSYAKDDAWNSFKVLAVKEGYEVTVLKTSDHVIYSTSTNEKHKSKAQYDRIIAVYISPSTKPDSVCLYLSDRFGAKKLVFFRKGTSDQSKGADEWSESTLLSSQFNSIKFKLDEALSRSTSLRLECFDYSKVLYYGGSFISHSQLTRSEYFVNTDSEVRNTPFKGFYSIVSDDENYIMLIPIKTNKISHIKYSTETLFSLESQFHTVRALMLTPRLNPDSLIVYYNDDENNDYYSTFTKLVTKTPTTSAQSNSPTSSTAHKLFGNPNKTWQQKQFMFFSSFGTIKKIHWNLETFENNNPALVSFSSRQRTGSSHYNLALTLTGVYTPEDGVSKEFVFFFDPNHKDSAYVFEGERVVEHKGAFDVVFKNSQSMNYLHVKSSPSYKVKSVMMDSQVLMDLDGTSDFDSLTLTPALNPSTILITAVDSISSLFYYFVNKENTWHTMGSDMTKYVKMKVLLHNASEEITQSHSNVDDLAESEVKRPTPVKVHKFEFNLSSYDALSEVYTLKKDSLSGHEFMLGRTKADSNVEKILDSNLLVWNNLGNSRVVRFGFSPLKDPNLLCVGYMFNDKEVYDFFHKTGGVWQPYSSLNNVPSLLTHISNLDLVNFVLDLSAVDEASEHYKLTKNKYNSLEIVTGNVSEGSVLASVVDKDLNVLPNFKILALKVQRFVYSQPENPTYFGLYFTENSKEGYELYNKHNGKWSLYFGMSEDRRLLLKELLASKDVDQFKSESKLFTPENEFYYNTSHSNNVSNKHYDVERQTSDYLDYVLVKVHKNQRLLKVLNNNLTVWVPKDAMTEVSRFMYYPPDNPIYFSIAYRTPSSKEDHFEYFYRSENKWYPYSEPMNIPQTLKRPLYFHKDSTSTGSNKVVFDLTLDLTSDFYKYRYDRHLTLYKNLLFETFVPKPEYEVSEVASSFKVIYSKLEDENITRISFYPNNDPKLLLVEVKTESSSGTQKTLVRKFVLKETWVVNDDEFDNRALSYLNSEQKAVSLDLRQLTKENATFDDFLVVKESLNGTFETLVVTPILGKRIVSIFDGSESVWSSDEASVDSCYLFPLESPELLSVLSTDLAIKYYSKLSGKWTEVSSASFDYLSSFYSGTPNVIELSHLSKFEPTSSFTDFNYLSPFNSHNVSSLETKTRYNFLKTGLLKYNSLVFGVASLMPRKFESDESASSQTPQVLALTYLGEPLFRLNNDQKFLDLIFYPLEKPSMVGVSFLQEGKHMQKFFLMSASEQHEWYEVDSLHFDNLFSLLSSHKLFNPGPADTLKQFQFDLHCEKSGDGFVLTKLSPKDHYHSVYVSETHRLSEIKDNGVSVYQVPETDFVYNLYYNLDPENTHLTLSYTSSSPEFPPDSLGYLYFEKKNEEWVKSYSFTTKLLDLDQMLSSAQVPSTPAKTPTPMESNEFVYDMNKDKDSTANFELKVETMQGVKLATVLPRTNKKLVHLLDSEVKVWSSGPDDKCKRVLYAPFEQPKAAGVVYFTGEQETVKYFLKNPDGTWKETSPDQFIKVLIPEIVGKNNSVKVSLDFSNLANQVVSNLEKYKNNLQPTATKTLGSNLLEEDISSFMVYSIPSELEVTNLYDHEDLVYSSSMQVIKTLHLYANKNDMYLRVTTDFLDHKTSHYFHTTLRYENQSSTLPATPPNSLPATSHSSNLPTKSVGCEKFTFDLSASNKTNKFFTLYHGKYFGHDEVSVKVHSDYVLSRLVDGKTLVWEQTGHVFLVNFGYMPEKNPSHLCLGLYCAKGHRLWYTFYFKKGGKWHLYTLDDKLPDQLLELSELIDSKTFFVFDLSAHSNSTEDYDVIESQHHGQKCKVVSLNKNRLLFDIRDGRQIIWSFENKKFAISFSFMPPENPNQLLVSYFSQNDMIVESFEKIDGKWMLTDNDSTLLSLPATPPNSLPATSHSSNLPTKSVGCEKFTFDLSASNKTNKFFTLYHGKYFGHDEVSVKVHSDYVLSRLVDGKTLVWEQTGHVFLVNFGYMPEKNPSHLCLGLYCAKGHRLWYTFYFKKGGKWHLYTLDDKLPDQISELAKNLFLEYGTDDLEQYRNQKEKQKPALVRGKWQKIEKEEFYNNFLHVSIIKEYVTFDISLIPDVGQYEVKEGFEFGHPIRISNPMPSLHVGIVSHGNKPVWQSNSINEHVKSIITVHENEYKYLLNSNTKLIQLYIKDRDKISAKYFKKLDNDDWAEIMEKEYANLYDKLCRDFKSLNEELKFVEHESDKLDSDAETVASTTHLCPSPDDLLVTVSYTDKKSGTLTTSQLKLNDSHKNLFVYTVDELQTVYVPILRHSVKKLRLDDFPFYEEDEASPDLLAFMTKLNTDGTLQRVILFFKHNYQLVHEAFVLDKGNWVSFSLLPDEESYLADLVLNATEQMKFL</sequence>
<evidence type="ECO:0000256" key="1">
    <source>
        <dbReference type="SAM" id="Coils"/>
    </source>
</evidence>
<protein>
    <recommendedName>
        <fullName evidence="6">SfiI-subtelomeric related protein family member</fullName>
    </recommendedName>
</protein>
<dbReference type="Pfam" id="PF04385">
    <property type="entry name" value="FAINT"/>
    <property type="match status" value="3"/>
</dbReference>
<keyword evidence="3" id="KW-0732">Signal</keyword>
<dbReference type="EMBL" id="UIVS01000002">
    <property type="protein sequence ID" value="SVP91220.1"/>
    <property type="molecule type" value="Genomic_DNA"/>
</dbReference>
<proteinExistence type="predicted"/>
<reference evidence="5" key="1">
    <citation type="submission" date="2018-07" db="EMBL/GenBank/DDBJ databases">
        <authorList>
            <person name="Quirk P.G."/>
            <person name="Krulwich T.A."/>
        </authorList>
    </citation>
    <scope>NUCLEOTIDE SEQUENCE</scope>
    <source>
        <strain evidence="5">Anand</strain>
    </source>
</reference>
<evidence type="ECO:0000313" key="5">
    <source>
        <dbReference type="EMBL" id="SVP91220.1"/>
    </source>
</evidence>
<evidence type="ECO:0000313" key="4">
    <source>
        <dbReference type="EMBL" id="SVP90698.1"/>
    </source>
</evidence>
<evidence type="ECO:0008006" key="6">
    <source>
        <dbReference type="Google" id="ProtNLM"/>
    </source>
</evidence>
<dbReference type="InterPro" id="IPR007480">
    <property type="entry name" value="DUF529"/>
</dbReference>
<feature type="region of interest" description="Disordered" evidence="2">
    <location>
        <begin position="2898"/>
        <end position="2931"/>
    </location>
</feature>
<feature type="chain" id="PRO_5036076026" description="SfiI-subtelomeric related protein family member" evidence="3">
    <location>
        <begin position="20"/>
        <end position="5808"/>
    </location>
</feature>
<organism evidence="5">
    <name type="scientific">Theileria annulata</name>
    <dbReference type="NCBI Taxonomy" id="5874"/>
    <lineage>
        <taxon>Eukaryota</taxon>
        <taxon>Sar</taxon>
        <taxon>Alveolata</taxon>
        <taxon>Apicomplexa</taxon>
        <taxon>Aconoidasida</taxon>
        <taxon>Piroplasmida</taxon>
        <taxon>Theileriidae</taxon>
        <taxon>Theileria</taxon>
    </lineage>
</organism>
<gene>
    <name evidence="4" type="ORF">TAT_000140900</name>
    <name evidence="5" type="ORF">TAV_000140900</name>
</gene>
<feature type="coiled-coil region" evidence="1">
    <location>
        <begin position="5631"/>
        <end position="5658"/>
    </location>
</feature>
<evidence type="ECO:0000256" key="2">
    <source>
        <dbReference type="SAM" id="MobiDB-lite"/>
    </source>
</evidence>
<name>A0A3B0MUK6_THEAN</name>
<accession>A0A3B0MUK6</accession>
<keyword evidence="1" id="KW-0175">Coiled coil</keyword>
<feature type="signal peptide" evidence="3">
    <location>
        <begin position="1"/>
        <end position="19"/>
    </location>
</feature>